<dbReference type="RefSeq" id="WP_049368075.1">
    <property type="nucleotide sequence ID" value="NZ_QEPT01000003.1"/>
</dbReference>
<protein>
    <submittedName>
        <fullName evidence="1">DUF4298 domain-containing protein</fullName>
    </submittedName>
</protein>
<dbReference type="InterPro" id="IPR025384">
    <property type="entry name" value="DUF4298"/>
</dbReference>
<organism evidence="1 2">
    <name type="scientific">Haemophilus parainfluenzae</name>
    <dbReference type="NCBI Taxonomy" id="729"/>
    <lineage>
        <taxon>Bacteria</taxon>
        <taxon>Pseudomonadati</taxon>
        <taxon>Pseudomonadota</taxon>
        <taxon>Gammaproteobacteria</taxon>
        <taxon>Pasteurellales</taxon>
        <taxon>Pasteurellaceae</taxon>
        <taxon>Haemophilus</taxon>
    </lineage>
</organism>
<accession>A0AAQ0GZM7</accession>
<evidence type="ECO:0000313" key="1">
    <source>
        <dbReference type="EMBL" id="RDE84347.1"/>
    </source>
</evidence>
<reference evidence="1 2" key="1">
    <citation type="submission" date="2018-05" db="EMBL/GenBank/DDBJ databases">
        <title>Draft Genome Sequences for a Diverse set of 7 Haemophilus Species.</title>
        <authorList>
            <person name="Nichols M."/>
            <person name="Topaz N."/>
            <person name="Wang X."/>
            <person name="Wang X."/>
            <person name="Boxrud D."/>
        </authorList>
    </citation>
    <scope>NUCLEOTIDE SEQUENCE [LARGE SCALE GENOMIC DNA]</scope>
    <source>
        <strain evidence="1 2">C2006002596</strain>
    </source>
</reference>
<dbReference type="EMBL" id="QEPT01000003">
    <property type="protein sequence ID" value="RDE84347.1"/>
    <property type="molecule type" value="Genomic_DNA"/>
</dbReference>
<dbReference type="Proteomes" id="UP000253823">
    <property type="component" value="Unassembled WGS sequence"/>
</dbReference>
<comment type="caution">
    <text evidence="1">The sequence shown here is derived from an EMBL/GenBank/DDBJ whole genome shotgun (WGS) entry which is preliminary data.</text>
</comment>
<dbReference type="Pfam" id="PF14131">
    <property type="entry name" value="DUF4298"/>
    <property type="match status" value="1"/>
</dbReference>
<name>A0AAQ0GZM7_HAEPA</name>
<sequence>MLPQSRLDKISEMENLLNEAESFLADAEQFLEKWQTFLPKMKTLEHYYFDGDWREDYQAYEDGKIPEDMPCGVLSEDLVFNASTGHHSLAIEYLKVVTKVLDQAKD</sequence>
<dbReference type="AlphaFoldDB" id="A0AAQ0GZM7"/>
<proteinExistence type="predicted"/>
<gene>
    <name evidence="1" type="ORF">DPV95_05630</name>
</gene>
<evidence type="ECO:0000313" key="2">
    <source>
        <dbReference type="Proteomes" id="UP000253823"/>
    </source>
</evidence>